<proteinExistence type="predicted"/>
<reference evidence="1 2" key="1">
    <citation type="submission" date="2023-01" db="EMBL/GenBank/DDBJ databases">
        <title>Draft genome sequence of Nocardiopsis sp. RSe5-2 isolated from halophytes.</title>
        <authorList>
            <person name="Duangmal K."/>
            <person name="Chantavorakit T."/>
        </authorList>
    </citation>
    <scope>NUCLEOTIDE SEQUENCE [LARGE SCALE GENOMIC DNA]</scope>
    <source>
        <strain evidence="1 2">RSe5-2</strain>
    </source>
</reference>
<evidence type="ECO:0000313" key="1">
    <source>
        <dbReference type="EMBL" id="MDA2812312.1"/>
    </source>
</evidence>
<dbReference type="RefSeq" id="WP_270686830.1">
    <property type="nucleotide sequence ID" value="NZ_JAQFWQ010000046.1"/>
</dbReference>
<gene>
    <name evidence="1" type="ORF">O4J56_16845</name>
</gene>
<dbReference type="EMBL" id="JAQFWQ010000046">
    <property type="protein sequence ID" value="MDA2812312.1"/>
    <property type="molecule type" value="Genomic_DNA"/>
</dbReference>
<keyword evidence="2" id="KW-1185">Reference proteome</keyword>
<evidence type="ECO:0000313" key="2">
    <source>
        <dbReference type="Proteomes" id="UP001527866"/>
    </source>
</evidence>
<sequence>MKDGDAREAEAAAQERIDLAALLEPSLRRQAANAIVQRAPNT</sequence>
<accession>A0ABT4U5U0</accession>
<name>A0ABT4U5U0_9ACTN</name>
<comment type="caution">
    <text evidence="1">The sequence shown here is derived from an EMBL/GenBank/DDBJ whole genome shotgun (WGS) entry which is preliminary data.</text>
</comment>
<dbReference type="Proteomes" id="UP001527866">
    <property type="component" value="Unassembled WGS sequence"/>
</dbReference>
<organism evidence="1 2">
    <name type="scientific">Nocardiopsis endophytica</name>
    <dbReference type="NCBI Taxonomy" id="3018445"/>
    <lineage>
        <taxon>Bacteria</taxon>
        <taxon>Bacillati</taxon>
        <taxon>Actinomycetota</taxon>
        <taxon>Actinomycetes</taxon>
        <taxon>Streptosporangiales</taxon>
        <taxon>Nocardiopsidaceae</taxon>
        <taxon>Nocardiopsis</taxon>
    </lineage>
</organism>
<protein>
    <submittedName>
        <fullName evidence="1">Uncharacterized protein</fullName>
    </submittedName>
</protein>